<keyword evidence="1 2" id="KW-0175">Coiled coil</keyword>
<gene>
    <name evidence="5" type="ORF">METZ01_LOCUS174026</name>
</gene>
<feature type="coiled-coil region" evidence="2">
    <location>
        <begin position="167"/>
        <end position="215"/>
    </location>
</feature>
<dbReference type="PANTHER" id="PTHR43977">
    <property type="entry name" value="STRUCTURAL MAINTENANCE OF CHROMOSOMES PROTEIN 3"/>
    <property type="match status" value="1"/>
</dbReference>
<evidence type="ECO:0000259" key="4">
    <source>
        <dbReference type="SMART" id="SM00968"/>
    </source>
</evidence>
<dbReference type="GO" id="GO:0051276">
    <property type="term" value="P:chromosome organization"/>
    <property type="evidence" value="ECO:0007669"/>
    <property type="project" value="InterPro"/>
</dbReference>
<evidence type="ECO:0000256" key="2">
    <source>
        <dbReference type="SAM" id="Coils"/>
    </source>
</evidence>
<evidence type="ECO:0000256" key="3">
    <source>
        <dbReference type="SAM" id="MobiDB-lite"/>
    </source>
</evidence>
<dbReference type="AlphaFoldDB" id="A0A382C5X4"/>
<feature type="region of interest" description="Disordered" evidence="3">
    <location>
        <begin position="324"/>
        <end position="348"/>
    </location>
</feature>
<name>A0A382C5X4_9ZZZZ</name>
<feature type="compositionally biased region" description="Basic and acidic residues" evidence="3">
    <location>
        <begin position="324"/>
        <end position="346"/>
    </location>
</feature>
<feature type="coiled-coil region" evidence="2">
    <location>
        <begin position="367"/>
        <end position="471"/>
    </location>
</feature>
<dbReference type="GO" id="GO:0005694">
    <property type="term" value="C:chromosome"/>
    <property type="evidence" value="ECO:0007669"/>
    <property type="project" value="InterPro"/>
</dbReference>
<reference evidence="5" key="1">
    <citation type="submission" date="2018-05" db="EMBL/GenBank/DDBJ databases">
        <authorList>
            <person name="Lanie J.A."/>
            <person name="Ng W.-L."/>
            <person name="Kazmierczak K.M."/>
            <person name="Andrzejewski T.M."/>
            <person name="Davidsen T.M."/>
            <person name="Wayne K.J."/>
            <person name="Tettelin H."/>
            <person name="Glass J.I."/>
            <person name="Rusch D."/>
            <person name="Podicherti R."/>
            <person name="Tsui H.-C.T."/>
            <person name="Winkler M.E."/>
        </authorList>
    </citation>
    <scope>NUCLEOTIDE SEQUENCE</scope>
</reference>
<dbReference type="InterPro" id="IPR027417">
    <property type="entry name" value="P-loop_NTPase"/>
</dbReference>
<dbReference type="Pfam" id="PF06470">
    <property type="entry name" value="SMC_hinge"/>
    <property type="match status" value="1"/>
</dbReference>
<accession>A0A382C5X4</accession>
<proteinExistence type="predicted"/>
<organism evidence="5">
    <name type="scientific">marine metagenome</name>
    <dbReference type="NCBI Taxonomy" id="408172"/>
    <lineage>
        <taxon>unclassified sequences</taxon>
        <taxon>metagenomes</taxon>
        <taxon>ecological metagenomes</taxon>
    </lineage>
</organism>
<evidence type="ECO:0000256" key="1">
    <source>
        <dbReference type="ARBA" id="ARBA00023054"/>
    </source>
</evidence>
<dbReference type="GO" id="GO:0005524">
    <property type="term" value="F:ATP binding"/>
    <property type="evidence" value="ECO:0007669"/>
    <property type="project" value="InterPro"/>
</dbReference>
<evidence type="ECO:0000313" key="5">
    <source>
        <dbReference type="EMBL" id="SVB21172.1"/>
    </source>
</evidence>
<dbReference type="Gene3D" id="1.20.1060.20">
    <property type="match status" value="1"/>
</dbReference>
<dbReference type="InterPro" id="IPR010935">
    <property type="entry name" value="SMC_hinge"/>
</dbReference>
<dbReference type="SUPFAM" id="SSF52540">
    <property type="entry name" value="P-loop containing nucleoside triphosphate hydrolases"/>
    <property type="match status" value="1"/>
</dbReference>
<dbReference type="InterPro" id="IPR036277">
    <property type="entry name" value="SMC_hinge_sf"/>
</dbReference>
<feature type="domain" description="SMC hinge" evidence="4">
    <location>
        <begin position="521"/>
        <end position="637"/>
    </location>
</feature>
<feature type="non-terminal residue" evidence="5">
    <location>
        <position position="661"/>
    </location>
</feature>
<dbReference type="Gene3D" id="3.40.50.300">
    <property type="entry name" value="P-loop containing nucleotide triphosphate hydrolases"/>
    <property type="match status" value="1"/>
</dbReference>
<sequence length="661" mass="76253">MYISELNLHGFKSFAKKEKLKFGEGVTVIVGPNGCGKTNIVDAIRWVLGEQKYSVLRSGKMGDVIFNGADGLKPLSVCEAFLTVHNNQGKLPLEYNDIEIGRRVYRDGESEYYINRTPCRLKDIHDLFVDTGMGSDAYSVIELKMIEQILSETADDRKRMFEEAAGINKYKEQRRSALRKFDAVQQDLERINDIVQEVEQKVHNLNLQLKRFKRHEKLSDELKEKELSLAFIKIHDYKIEINPLSQRVKDSQHLKDEAKTDTSIHEKELDQLKTLYGEQQSELNVLQTSLQSLEENREQSQNNILVWSEKDRSADSNIQRLEKESITNKDKHEELANQTDQYEKDISSLTPQLDKQLKEYKLKKSDFEKVQKRYEDTQSELESIQNNRWDAQQKIANDRSLLDKTHSLIEEKKNVIDRLKIKIHDIESDQCVKEKEQKNLDKKNFELKKVLEKTNSKLSNARISLTKHKEELTETSMEVHTKKSKLEFLEGQLSFYNELVEQKEGYPEGVRNVLNSPENISGVIGTVGDLFQMKDKYRLAFQSALGEWVNCLVAKDRKSALKILSSVKANQFGNLSILPLKEMSHLIEQKKLPPKGKGIIGVADELSGIKTEYKRLAQLLVGNLLIVDDLEIAMNSYDLSDWDVVDLNGLYSGKNYLLRHR</sequence>
<dbReference type="Pfam" id="PF02463">
    <property type="entry name" value="SMC_N"/>
    <property type="match status" value="1"/>
</dbReference>
<dbReference type="InterPro" id="IPR003395">
    <property type="entry name" value="RecF/RecN/SMC_N"/>
</dbReference>
<protein>
    <recommendedName>
        <fullName evidence="4">SMC hinge domain-containing protein</fullName>
    </recommendedName>
</protein>
<dbReference type="EMBL" id="UINC01032843">
    <property type="protein sequence ID" value="SVB21172.1"/>
    <property type="molecule type" value="Genomic_DNA"/>
</dbReference>
<dbReference type="SUPFAM" id="SSF75553">
    <property type="entry name" value="Smc hinge domain"/>
    <property type="match status" value="1"/>
</dbReference>
<dbReference type="Gene3D" id="3.30.70.1620">
    <property type="match status" value="1"/>
</dbReference>
<dbReference type="SMART" id="SM00968">
    <property type="entry name" value="SMC_hinge"/>
    <property type="match status" value="1"/>
</dbReference>